<dbReference type="EMBL" id="CAJOBC010000311">
    <property type="protein sequence ID" value="CAF3569652.1"/>
    <property type="molecule type" value="Genomic_DNA"/>
</dbReference>
<dbReference type="PROSITE" id="PS50966">
    <property type="entry name" value="ZF_SWIM"/>
    <property type="match status" value="1"/>
</dbReference>
<feature type="domain" description="SWIM-type" evidence="2">
    <location>
        <begin position="3"/>
        <end position="33"/>
    </location>
</feature>
<dbReference type="GO" id="GO:0008270">
    <property type="term" value="F:zinc ion binding"/>
    <property type="evidence" value="ECO:0007669"/>
    <property type="project" value="UniProtKB-KW"/>
</dbReference>
<proteinExistence type="predicted"/>
<dbReference type="AlphaFoldDB" id="A0A813RLF9"/>
<dbReference type="EMBL" id="CAJNOQ010000311">
    <property type="protein sequence ID" value="CAF0785923.1"/>
    <property type="molecule type" value="Genomic_DNA"/>
</dbReference>
<keyword evidence="1" id="KW-0862">Zinc</keyword>
<evidence type="ECO:0000256" key="1">
    <source>
        <dbReference type="PROSITE-ProRule" id="PRU00325"/>
    </source>
</evidence>
<reference evidence="3" key="1">
    <citation type="submission" date="2021-02" db="EMBL/GenBank/DDBJ databases">
        <authorList>
            <person name="Nowell W R."/>
        </authorList>
    </citation>
    <scope>NUCLEOTIDE SEQUENCE</scope>
</reference>
<comment type="caution">
    <text evidence="3">The sequence shown here is derived from an EMBL/GenBank/DDBJ whole genome shotgun (WGS) entry which is preliminary data.</text>
</comment>
<dbReference type="Proteomes" id="UP000663829">
    <property type="component" value="Unassembled WGS sequence"/>
</dbReference>
<keyword evidence="1" id="KW-0479">Metal-binding</keyword>
<dbReference type="InterPro" id="IPR007527">
    <property type="entry name" value="Znf_SWIM"/>
</dbReference>
<accession>A0A813RLF9</accession>
<dbReference type="Proteomes" id="UP000681722">
    <property type="component" value="Unassembled WGS sequence"/>
</dbReference>
<keyword evidence="5" id="KW-1185">Reference proteome</keyword>
<evidence type="ECO:0000313" key="4">
    <source>
        <dbReference type="EMBL" id="CAF3569652.1"/>
    </source>
</evidence>
<name>A0A813RLF9_9BILA</name>
<organism evidence="3 5">
    <name type="scientific">Didymodactylos carnosus</name>
    <dbReference type="NCBI Taxonomy" id="1234261"/>
    <lineage>
        <taxon>Eukaryota</taxon>
        <taxon>Metazoa</taxon>
        <taxon>Spiralia</taxon>
        <taxon>Gnathifera</taxon>
        <taxon>Rotifera</taxon>
        <taxon>Eurotatoria</taxon>
        <taxon>Bdelloidea</taxon>
        <taxon>Philodinida</taxon>
        <taxon>Philodinidae</taxon>
        <taxon>Didymodactylos</taxon>
    </lineage>
</organism>
<evidence type="ECO:0000313" key="3">
    <source>
        <dbReference type="EMBL" id="CAF0785923.1"/>
    </source>
</evidence>
<sequence>MGRLVTIPMMCSCKTNLKEYVCKHFVGVMMIYFNYHIVSDPPKLEELEDLGKRRGYPQKATLALSHSRCENGDLYLLFLYFYDNIF</sequence>
<evidence type="ECO:0000259" key="2">
    <source>
        <dbReference type="PROSITE" id="PS50966"/>
    </source>
</evidence>
<evidence type="ECO:0000313" key="5">
    <source>
        <dbReference type="Proteomes" id="UP000663829"/>
    </source>
</evidence>
<gene>
    <name evidence="3" type="ORF">GPM918_LOCUS2730</name>
    <name evidence="4" type="ORF">SRO942_LOCUS2730</name>
</gene>
<keyword evidence="1" id="KW-0863">Zinc-finger</keyword>
<protein>
    <recommendedName>
        <fullName evidence="2">SWIM-type domain-containing protein</fullName>
    </recommendedName>
</protein>